<gene>
    <name evidence="1" type="ORF">F4821DRAFT_253153</name>
</gene>
<accession>A0ACC0DLT5</accession>
<organism evidence="1 2">
    <name type="scientific">Hypoxylon rubiginosum</name>
    <dbReference type="NCBI Taxonomy" id="110542"/>
    <lineage>
        <taxon>Eukaryota</taxon>
        <taxon>Fungi</taxon>
        <taxon>Dikarya</taxon>
        <taxon>Ascomycota</taxon>
        <taxon>Pezizomycotina</taxon>
        <taxon>Sordariomycetes</taxon>
        <taxon>Xylariomycetidae</taxon>
        <taxon>Xylariales</taxon>
        <taxon>Hypoxylaceae</taxon>
        <taxon>Hypoxylon</taxon>
    </lineage>
</organism>
<reference evidence="1 2" key="1">
    <citation type="journal article" date="2022" name="New Phytol.">
        <title>Ecological generalism drives hyperdiversity of secondary metabolite gene clusters in xylarialean endophytes.</title>
        <authorList>
            <person name="Franco M.E.E."/>
            <person name="Wisecaver J.H."/>
            <person name="Arnold A.E."/>
            <person name="Ju Y.M."/>
            <person name="Slot J.C."/>
            <person name="Ahrendt S."/>
            <person name="Moore L.P."/>
            <person name="Eastman K.E."/>
            <person name="Scott K."/>
            <person name="Konkel Z."/>
            <person name="Mondo S.J."/>
            <person name="Kuo A."/>
            <person name="Hayes R.D."/>
            <person name="Haridas S."/>
            <person name="Andreopoulos B."/>
            <person name="Riley R."/>
            <person name="LaButti K."/>
            <person name="Pangilinan J."/>
            <person name="Lipzen A."/>
            <person name="Amirebrahimi M."/>
            <person name="Yan J."/>
            <person name="Adam C."/>
            <person name="Keymanesh K."/>
            <person name="Ng V."/>
            <person name="Louie K."/>
            <person name="Northen T."/>
            <person name="Drula E."/>
            <person name="Henrissat B."/>
            <person name="Hsieh H.M."/>
            <person name="Youens-Clark K."/>
            <person name="Lutzoni F."/>
            <person name="Miadlikowska J."/>
            <person name="Eastwood D.C."/>
            <person name="Hamelin R.C."/>
            <person name="Grigoriev I.V."/>
            <person name="U'Ren J.M."/>
        </authorList>
    </citation>
    <scope>NUCLEOTIDE SEQUENCE [LARGE SCALE GENOMIC DNA]</scope>
    <source>
        <strain evidence="1 2">ER1909</strain>
    </source>
</reference>
<evidence type="ECO:0000313" key="1">
    <source>
        <dbReference type="EMBL" id="KAI6093175.1"/>
    </source>
</evidence>
<dbReference type="EMBL" id="MU394281">
    <property type="protein sequence ID" value="KAI6093175.1"/>
    <property type="molecule type" value="Genomic_DNA"/>
</dbReference>
<dbReference type="Proteomes" id="UP001497680">
    <property type="component" value="Unassembled WGS sequence"/>
</dbReference>
<keyword evidence="2" id="KW-1185">Reference proteome</keyword>
<proteinExistence type="predicted"/>
<name>A0ACC0DLT5_9PEZI</name>
<protein>
    <submittedName>
        <fullName evidence="1">Uncharacterized protein</fullName>
    </submittedName>
</protein>
<comment type="caution">
    <text evidence="1">The sequence shown here is derived from an EMBL/GenBank/DDBJ whole genome shotgun (WGS) entry which is preliminary data.</text>
</comment>
<sequence length="889" mass="101685">MDPISITNVAAFAIQIVDFGAKVVSKSFEIKNSASGSTAVNTELERTTQDLADLCDELDKSMKHVPSEPTNKAIFELGKESKLIADKLLGALRKLRSTTNWKYTRNFRQALLSVWRAEEIESLEKRLDRYRQQITLRLVDSLRELTQKSYEKQITLELQRSRDSAEILQQIQKEGSVGSQFLRWMEQEKKEKREDGNLKDKWQDGFIESLKKMLLETVQQPGLAHRHWQAPLDHNEGLRSQFLRNLSFVNIGERYERIPEAMGETFKWIFSLTSFTDWMTGGTGTYWITGKPGSGKSTLMKFIGDKRRTRYYTNSWAGKSKLITASFYFWNSGTEIQMSILGLLRTLLRDIAANAPLDIMVELFPERWEILHIFGDDEQEWTIHECTQKLKRLKDSIFAKYRFLILIDRLDEFKGDHHKLIDLIADISSVPHIKICVASRPWVVFQDAFRATPSLTMQDLTRNDMETFTRNIFNENEGFCEMKARNPPFAGDLFCEVAQRGSGVFLWVALVVKLLLQGISKGDRISDLRARLDELPDDLELLFDRILRQMEPRYQRHASQLLLIHKAHGGPIPISQLSLADEDNETCRLLGEPAPLSVSEISYKCIAMKKRIDSRTLGLLSVDERSFSPNMYPSGLSASSGFRIGQSGTGWKLRWAAMSRKSSQHALFPILGALHNAVTKVNRSGLVHFDKIPEGCKTLFPLALELNLDWWVASLLNDGRPTPTSRSFRRYAIRAMLQDRGHMVNSTVQNQKSLELLLHHGVLSYDKETTLTNLRSMASIACQELKDQKTPMKESRIIPWVDIVELMIQHGADGSSRTLPCFQESVYSTESLEDQEGSRGIERWMRCPTPPISAKLAEDLFDTEVPQRQHKERVQGKLAVLESVIHRNS</sequence>
<evidence type="ECO:0000313" key="2">
    <source>
        <dbReference type="Proteomes" id="UP001497680"/>
    </source>
</evidence>